<feature type="compositionally biased region" description="Basic and acidic residues" evidence="3">
    <location>
        <begin position="16"/>
        <end position="25"/>
    </location>
</feature>
<comment type="caution">
    <text evidence="5">The sequence shown here is derived from an EMBL/GenBank/DDBJ whole genome shotgun (WGS) entry which is preliminary data.</text>
</comment>
<dbReference type="GO" id="GO:0003743">
    <property type="term" value="F:translation initiation factor activity"/>
    <property type="evidence" value="ECO:0007669"/>
    <property type="project" value="InterPro"/>
</dbReference>
<dbReference type="SUPFAM" id="SSF55159">
    <property type="entry name" value="eIF1-like"/>
    <property type="match status" value="1"/>
</dbReference>
<reference evidence="5 6" key="1">
    <citation type="submission" date="2016-09" db="EMBL/GenBank/DDBJ databases">
        <title>Genome-resolved meta-omics ties microbial dynamics to process performance in biotechnology for thiocyanate degradation.</title>
        <authorList>
            <person name="Kantor R.S."/>
            <person name="Huddy R.J."/>
            <person name="Iyer R."/>
            <person name="Thomas B.C."/>
            <person name="Brown C.T."/>
            <person name="Anantharaman K."/>
            <person name="Tringe S."/>
            <person name="Hettich R.L."/>
            <person name="Harrison S.T."/>
            <person name="Banfield J.F."/>
        </authorList>
    </citation>
    <scope>NUCLEOTIDE SEQUENCE [LARGE SCALE GENOMIC DNA]</scope>
    <source>
        <strain evidence="5">59-99</strain>
    </source>
</reference>
<dbReference type="STRING" id="1895771.BGO89_06080"/>
<dbReference type="InterPro" id="IPR036877">
    <property type="entry name" value="SUI1_dom_sf"/>
</dbReference>
<keyword evidence="2" id="KW-0648">Protein biosynthesis</keyword>
<gene>
    <name evidence="5" type="ORF">BGO89_06080</name>
</gene>
<feature type="domain" description="SUI1" evidence="4">
    <location>
        <begin position="35"/>
        <end position="100"/>
    </location>
</feature>
<dbReference type="PROSITE" id="PS50296">
    <property type="entry name" value="SUI1"/>
    <property type="match status" value="1"/>
</dbReference>
<proteinExistence type="predicted"/>
<evidence type="ECO:0000256" key="3">
    <source>
        <dbReference type="SAM" id="MobiDB-lite"/>
    </source>
</evidence>
<keyword evidence="1" id="KW-0810">Translation regulation</keyword>
<dbReference type="InterPro" id="IPR001950">
    <property type="entry name" value="SUI1"/>
</dbReference>
<dbReference type="Proteomes" id="UP000184233">
    <property type="component" value="Unassembled WGS sequence"/>
</dbReference>
<dbReference type="CDD" id="cd11567">
    <property type="entry name" value="YciH_like"/>
    <property type="match status" value="1"/>
</dbReference>
<dbReference type="EMBL" id="MKVH01000020">
    <property type="protein sequence ID" value="OJX57965.1"/>
    <property type="molecule type" value="Genomic_DNA"/>
</dbReference>
<evidence type="ECO:0000313" key="5">
    <source>
        <dbReference type="EMBL" id="OJX57965.1"/>
    </source>
</evidence>
<name>A0A1M3KZW0_9BACT</name>
<evidence type="ECO:0000313" key="6">
    <source>
        <dbReference type="Proteomes" id="UP000184233"/>
    </source>
</evidence>
<evidence type="ECO:0000256" key="2">
    <source>
        <dbReference type="ARBA" id="ARBA00022917"/>
    </source>
</evidence>
<dbReference type="InterPro" id="IPR005872">
    <property type="entry name" value="SUI1_arc_bac"/>
</dbReference>
<dbReference type="Gene3D" id="3.30.780.10">
    <property type="entry name" value="SUI1-like domain"/>
    <property type="match status" value="1"/>
</dbReference>
<dbReference type="AlphaFoldDB" id="A0A1M3KZW0"/>
<organism evidence="5 6">
    <name type="scientific">Candidatus Kapaibacterium thiocyanatum</name>
    <dbReference type="NCBI Taxonomy" id="1895771"/>
    <lineage>
        <taxon>Bacteria</taxon>
        <taxon>Pseudomonadati</taxon>
        <taxon>Candidatus Kapaibacteriota</taxon>
        <taxon>Candidatus Kapaibacteriia</taxon>
        <taxon>Candidatus Kapaibacteriales</taxon>
        <taxon>Candidatus Kapaibacteriaceae</taxon>
        <taxon>Candidatus Kapaibacterium</taxon>
    </lineage>
</organism>
<dbReference type="GO" id="GO:0006417">
    <property type="term" value="P:regulation of translation"/>
    <property type="evidence" value="ECO:0007669"/>
    <property type="project" value="UniProtKB-KW"/>
</dbReference>
<protein>
    <recommendedName>
        <fullName evidence="4">SUI1 domain-containing protein</fullName>
    </recommendedName>
</protein>
<dbReference type="Pfam" id="PF01253">
    <property type="entry name" value="SUI1"/>
    <property type="match status" value="1"/>
</dbReference>
<evidence type="ECO:0000256" key="1">
    <source>
        <dbReference type="ARBA" id="ARBA00022845"/>
    </source>
</evidence>
<sequence length="104" mass="11474">MAGLKDLAALLGQEPPKAEEKDSTKRGYDGTVVRLKIRTEQRRGKTVTIAQGFQSTPKELQRILAACKARLGTGGQVLDNVLELQGEHKERLRAMLIEEGYKVA</sequence>
<accession>A0A1M3KZW0</accession>
<evidence type="ECO:0000259" key="4">
    <source>
        <dbReference type="PROSITE" id="PS50296"/>
    </source>
</evidence>
<feature type="region of interest" description="Disordered" evidence="3">
    <location>
        <begin position="1"/>
        <end position="25"/>
    </location>
</feature>